<dbReference type="SUPFAM" id="SSF53254">
    <property type="entry name" value="Phosphoglycerate mutase-like"/>
    <property type="match status" value="1"/>
</dbReference>
<sequence length="140" mass="15739">MAKTVALIRHGHSQHNPRDGAFMGGFAWLSNLFQRDTSLTDEGLAQAVAVNESLSDRAQQFDPRIQRGCICPLHTERCVFPCDTGRSPEALAEEFPSVRRFPGFEELEEQWWPKDRSIMSELHPNDRAGAPSILGFQPAF</sequence>
<reference evidence="1 2" key="1">
    <citation type="submission" date="2016-02" db="EMBL/GenBank/DDBJ databases">
        <title>Genome analysis of coral dinoflagellate symbionts highlights evolutionary adaptations to a symbiotic lifestyle.</title>
        <authorList>
            <person name="Aranda M."/>
            <person name="Li Y."/>
            <person name="Liew Y.J."/>
            <person name="Baumgarten S."/>
            <person name="Simakov O."/>
            <person name="Wilson M."/>
            <person name="Piel J."/>
            <person name="Ashoor H."/>
            <person name="Bougouffa S."/>
            <person name="Bajic V.B."/>
            <person name="Ryu T."/>
            <person name="Ravasi T."/>
            <person name="Bayer T."/>
            <person name="Micklem G."/>
            <person name="Kim H."/>
            <person name="Bhak J."/>
            <person name="Lajeunesse T.C."/>
            <person name="Voolstra C.R."/>
        </authorList>
    </citation>
    <scope>NUCLEOTIDE SEQUENCE [LARGE SCALE GENOMIC DNA]</scope>
    <source>
        <strain evidence="1 2">CCMP2467</strain>
    </source>
</reference>
<dbReference type="Proteomes" id="UP000186817">
    <property type="component" value="Unassembled WGS sequence"/>
</dbReference>
<evidence type="ECO:0000313" key="1">
    <source>
        <dbReference type="EMBL" id="OLP76553.1"/>
    </source>
</evidence>
<protein>
    <submittedName>
        <fullName evidence="1">Uncharacterized protein</fullName>
    </submittedName>
</protein>
<comment type="caution">
    <text evidence="1">The sequence shown here is derived from an EMBL/GenBank/DDBJ whole genome shotgun (WGS) entry which is preliminary data.</text>
</comment>
<accession>A0A1Q9C0V6</accession>
<dbReference type="OrthoDB" id="496981at2759"/>
<proteinExistence type="predicted"/>
<keyword evidence="2" id="KW-1185">Reference proteome</keyword>
<dbReference type="AlphaFoldDB" id="A0A1Q9C0V6"/>
<dbReference type="EMBL" id="LSRX01001991">
    <property type="protein sequence ID" value="OLP76553.1"/>
    <property type="molecule type" value="Genomic_DNA"/>
</dbReference>
<gene>
    <name evidence="1" type="ORF">AK812_SmicGene43496</name>
</gene>
<dbReference type="Gene3D" id="3.40.50.1240">
    <property type="entry name" value="Phosphoglycerate mutase-like"/>
    <property type="match status" value="1"/>
</dbReference>
<evidence type="ECO:0000313" key="2">
    <source>
        <dbReference type="Proteomes" id="UP000186817"/>
    </source>
</evidence>
<name>A0A1Q9C0V6_SYMMI</name>
<dbReference type="InterPro" id="IPR029033">
    <property type="entry name" value="His_PPase_superfam"/>
</dbReference>
<organism evidence="1 2">
    <name type="scientific">Symbiodinium microadriaticum</name>
    <name type="common">Dinoflagellate</name>
    <name type="synonym">Zooxanthella microadriatica</name>
    <dbReference type="NCBI Taxonomy" id="2951"/>
    <lineage>
        <taxon>Eukaryota</taxon>
        <taxon>Sar</taxon>
        <taxon>Alveolata</taxon>
        <taxon>Dinophyceae</taxon>
        <taxon>Suessiales</taxon>
        <taxon>Symbiodiniaceae</taxon>
        <taxon>Symbiodinium</taxon>
    </lineage>
</organism>